<sequence length="17" mass="1883">MNMKTRHGTKGIDSPLP</sequence>
<evidence type="ECO:0000313" key="2">
    <source>
        <dbReference type="Proteomes" id="UP000324222"/>
    </source>
</evidence>
<accession>A0A5B7DJL7</accession>
<name>A0A5B7DJL7_PORTR</name>
<proteinExistence type="predicted"/>
<evidence type="ECO:0000313" key="1">
    <source>
        <dbReference type="EMBL" id="MPC21345.1"/>
    </source>
</evidence>
<dbReference type="Proteomes" id="UP000324222">
    <property type="component" value="Unassembled WGS sequence"/>
</dbReference>
<keyword evidence="2" id="KW-1185">Reference proteome</keyword>
<protein>
    <submittedName>
        <fullName evidence="1">Uncharacterized protein</fullName>
    </submittedName>
</protein>
<gene>
    <name evidence="1" type="ORF">E2C01_014328</name>
</gene>
<reference evidence="1 2" key="1">
    <citation type="submission" date="2019-05" db="EMBL/GenBank/DDBJ databases">
        <title>Another draft genome of Portunus trituberculatus and its Hox gene families provides insights of decapod evolution.</title>
        <authorList>
            <person name="Jeong J.-H."/>
            <person name="Song I."/>
            <person name="Kim S."/>
            <person name="Choi T."/>
            <person name="Kim D."/>
            <person name="Ryu S."/>
            <person name="Kim W."/>
        </authorList>
    </citation>
    <scope>NUCLEOTIDE SEQUENCE [LARGE SCALE GENOMIC DNA]</scope>
    <source>
        <tissue evidence="1">Muscle</tissue>
    </source>
</reference>
<dbReference type="EMBL" id="VSRR010000966">
    <property type="protein sequence ID" value="MPC21345.1"/>
    <property type="molecule type" value="Genomic_DNA"/>
</dbReference>
<dbReference type="AlphaFoldDB" id="A0A5B7DJL7"/>
<organism evidence="1 2">
    <name type="scientific">Portunus trituberculatus</name>
    <name type="common">Swimming crab</name>
    <name type="synonym">Neptunus trituberculatus</name>
    <dbReference type="NCBI Taxonomy" id="210409"/>
    <lineage>
        <taxon>Eukaryota</taxon>
        <taxon>Metazoa</taxon>
        <taxon>Ecdysozoa</taxon>
        <taxon>Arthropoda</taxon>
        <taxon>Crustacea</taxon>
        <taxon>Multicrustacea</taxon>
        <taxon>Malacostraca</taxon>
        <taxon>Eumalacostraca</taxon>
        <taxon>Eucarida</taxon>
        <taxon>Decapoda</taxon>
        <taxon>Pleocyemata</taxon>
        <taxon>Brachyura</taxon>
        <taxon>Eubrachyura</taxon>
        <taxon>Portunoidea</taxon>
        <taxon>Portunidae</taxon>
        <taxon>Portuninae</taxon>
        <taxon>Portunus</taxon>
    </lineage>
</organism>
<comment type="caution">
    <text evidence="1">The sequence shown here is derived from an EMBL/GenBank/DDBJ whole genome shotgun (WGS) entry which is preliminary data.</text>
</comment>